<keyword evidence="5" id="KW-1185">Reference proteome</keyword>
<evidence type="ECO:0000313" key="5">
    <source>
        <dbReference type="Proteomes" id="UP000095023"/>
    </source>
</evidence>
<dbReference type="Proteomes" id="UP000095023">
    <property type="component" value="Unassembled WGS sequence"/>
</dbReference>
<dbReference type="OrthoDB" id="205108at2759"/>
<sequence>EAPQVIIVTALDTERYNNDHLSKVVQNRKDYAEHHGYGLYIRYITDFENTLDSSPSVWAKVPMMRAAIAQYPNAKYFWYLDEDALIMDEQKDIYDHILKPEALEKVIRRNAPLVPVEYGINTHQFTSVDTIRLIIAQSVTGMLTSSFVLVNDDFASYFLDIWFDRLYRSHSDFANSESRTLSHILLWHRTVLERTALVSTKALASLSQSFAPYDLYTEGDFVLSLEGCLGRESCLEEFDKYWTLLEQS</sequence>
<accession>A0A1E4TA70</accession>
<dbReference type="PANTHER" id="PTHR31306:SF10">
    <property type="entry name" value="ALPHA-1,6-MANNOSYLTRANSFERASE MNN11-RELATED"/>
    <property type="match status" value="1"/>
</dbReference>
<dbReference type="InterPro" id="IPR029044">
    <property type="entry name" value="Nucleotide-diphossugar_trans"/>
</dbReference>
<dbReference type="Gene3D" id="3.90.550.10">
    <property type="entry name" value="Spore Coat Polysaccharide Biosynthesis Protein SpsA, Chain A"/>
    <property type="match status" value="1"/>
</dbReference>
<protein>
    <submittedName>
        <fullName evidence="4">Glycosyltransferase family 34 protein</fullName>
    </submittedName>
</protein>
<feature type="non-terminal residue" evidence="4">
    <location>
        <position position="248"/>
    </location>
</feature>
<gene>
    <name evidence="4" type="ORF">CANCADRAFT_13620</name>
</gene>
<dbReference type="InterPro" id="IPR008630">
    <property type="entry name" value="Glyco_trans_34"/>
</dbReference>
<feature type="non-terminal residue" evidence="4">
    <location>
        <position position="1"/>
    </location>
</feature>
<evidence type="ECO:0000256" key="1">
    <source>
        <dbReference type="ARBA" id="ARBA00005664"/>
    </source>
</evidence>
<dbReference type="PANTHER" id="PTHR31306">
    <property type="entry name" value="ALPHA-1,6-MANNOSYLTRANSFERASE MNN11-RELATED"/>
    <property type="match status" value="1"/>
</dbReference>
<dbReference type="EMBL" id="KV453843">
    <property type="protein sequence ID" value="ODV88652.1"/>
    <property type="molecule type" value="Genomic_DNA"/>
</dbReference>
<dbReference type="Pfam" id="PF05637">
    <property type="entry name" value="Glyco_transf_34"/>
    <property type="match status" value="1"/>
</dbReference>
<evidence type="ECO:0000256" key="2">
    <source>
        <dbReference type="ARBA" id="ARBA00022676"/>
    </source>
</evidence>
<dbReference type="GO" id="GO:0000009">
    <property type="term" value="F:alpha-1,6-mannosyltransferase activity"/>
    <property type="evidence" value="ECO:0007669"/>
    <property type="project" value="TreeGrafter"/>
</dbReference>
<dbReference type="GO" id="GO:0006487">
    <property type="term" value="P:protein N-linked glycosylation"/>
    <property type="evidence" value="ECO:0007669"/>
    <property type="project" value="TreeGrafter"/>
</dbReference>
<organism evidence="4 5">
    <name type="scientific">Tortispora caseinolytica NRRL Y-17796</name>
    <dbReference type="NCBI Taxonomy" id="767744"/>
    <lineage>
        <taxon>Eukaryota</taxon>
        <taxon>Fungi</taxon>
        <taxon>Dikarya</taxon>
        <taxon>Ascomycota</taxon>
        <taxon>Saccharomycotina</taxon>
        <taxon>Trigonopsidomycetes</taxon>
        <taxon>Trigonopsidales</taxon>
        <taxon>Trigonopsidaceae</taxon>
        <taxon>Tortispora</taxon>
    </lineage>
</organism>
<keyword evidence="3 4" id="KW-0808">Transferase</keyword>
<proteinExistence type="inferred from homology"/>
<reference evidence="5" key="1">
    <citation type="submission" date="2016-02" db="EMBL/GenBank/DDBJ databases">
        <title>Comparative genomics of biotechnologically important yeasts.</title>
        <authorList>
            <consortium name="DOE Joint Genome Institute"/>
            <person name="Riley R."/>
            <person name="Haridas S."/>
            <person name="Wolfe K.H."/>
            <person name="Lopes M.R."/>
            <person name="Hittinger C.T."/>
            <person name="Goker M."/>
            <person name="Salamov A."/>
            <person name="Wisecaver J."/>
            <person name="Long T.M."/>
            <person name="Aerts A.L."/>
            <person name="Barry K."/>
            <person name="Choi C."/>
            <person name="Clum A."/>
            <person name="Coughlan A.Y."/>
            <person name="Deshpande S."/>
            <person name="Douglass A.P."/>
            <person name="Hanson S.J."/>
            <person name="Klenk H.-P."/>
            <person name="Labutti K."/>
            <person name="Lapidus A."/>
            <person name="Lindquist E."/>
            <person name="Lipzen A."/>
            <person name="Meier-Kolthoff J.P."/>
            <person name="Ohm R.A."/>
            <person name="Otillar R.P."/>
            <person name="Pangilinan J."/>
            <person name="Peng Y."/>
            <person name="Rokas A."/>
            <person name="Rosa C.A."/>
            <person name="Scheuner C."/>
            <person name="Sibirny A.A."/>
            <person name="Slot J.C."/>
            <person name="Stielow J.B."/>
            <person name="Sun H."/>
            <person name="Kurtzman C.P."/>
            <person name="Blackwell M."/>
            <person name="Jeffries T.W."/>
            <person name="Grigoriev I.V."/>
        </authorList>
    </citation>
    <scope>NUCLEOTIDE SEQUENCE [LARGE SCALE GENOMIC DNA]</scope>
    <source>
        <strain evidence="5">NRRL Y-17796</strain>
    </source>
</reference>
<name>A0A1E4TA70_9ASCO</name>
<comment type="similarity">
    <text evidence="1">Belongs to the glycosyltransferase 34 family.</text>
</comment>
<evidence type="ECO:0000313" key="4">
    <source>
        <dbReference type="EMBL" id="ODV88652.1"/>
    </source>
</evidence>
<dbReference type="AlphaFoldDB" id="A0A1E4TA70"/>
<keyword evidence="2" id="KW-0328">Glycosyltransferase</keyword>
<evidence type="ECO:0000256" key="3">
    <source>
        <dbReference type="ARBA" id="ARBA00022679"/>
    </source>
</evidence>
<dbReference type="GO" id="GO:0000136">
    <property type="term" value="C:mannan polymerase complex"/>
    <property type="evidence" value="ECO:0007669"/>
    <property type="project" value="TreeGrafter"/>
</dbReference>